<proteinExistence type="predicted"/>
<comment type="caution">
    <text evidence="1">The sequence shown here is derived from an EMBL/GenBank/DDBJ whole genome shotgun (WGS) entry which is preliminary data.</text>
</comment>
<gene>
    <name evidence="1" type="ORF">GGD90_001650</name>
</gene>
<organism evidence="1 2">
    <name type="scientific">Rhodocyclus tenuis</name>
    <name type="common">Rhodospirillum tenue</name>
    <dbReference type="NCBI Taxonomy" id="1066"/>
    <lineage>
        <taxon>Bacteria</taxon>
        <taxon>Pseudomonadati</taxon>
        <taxon>Pseudomonadota</taxon>
        <taxon>Betaproteobacteria</taxon>
        <taxon>Rhodocyclales</taxon>
        <taxon>Rhodocyclaceae</taxon>
        <taxon>Rhodocyclus</taxon>
    </lineage>
</organism>
<evidence type="ECO:0000313" key="2">
    <source>
        <dbReference type="Proteomes" id="UP000587070"/>
    </source>
</evidence>
<dbReference type="RefSeq" id="WP_153116052.1">
    <property type="nucleotide sequence ID" value="NZ_JACIGE010000005.1"/>
</dbReference>
<sequence length="67" mass="7395">MPELLNRTKGSVQDLALSLACARDSGRPYTLADLEASLDDERRSVGARKTVIALLEREIKRQRKAAA</sequence>
<name>A0A840GGE7_RHOTE</name>
<dbReference type="Proteomes" id="UP000587070">
    <property type="component" value="Unassembled WGS sequence"/>
</dbReference>
<accession>A0A840GGE7</accession>
<evidence type="ECO:0000313" key="1">
    <source>
        <dbReference type="EMBL" id="MBB4247279.1"/>
    </source>
</evidence>
<dbReference type="AlphaFoldDB" id="A0A840GGE7"/>
<keyword evidence="2" id="KW-1185">Reference proteome</keyword>
<dbReference type="EMBL" id="JACIGE010000005">
    <property type="protein sequence ID" value="MBB4247279.1"/>
    <property type="molecule type" value="Genomic_DNA"/>
</dbReference>
<reference evidence="1 2" key="1">
    <citation type="submission" date="2020-08" db="EMBL/GenBank/DDBJ databases">
        <title>Genome sequencing of Purple Non-Sulfur Bacteria from various extreme environments.</title>
        <authorList>
            <person name="Mayer M."/>
        </authorList>
    </citation>
    <scope>NUCLEOTIDE SEQUENCE [LARGE SCALE GENOMIC DNA]</scope>
    <source>
        <strain evidence="1 2">2761</strain>
    </source>
</reference>
<protein>
    <submittedName>
        <fullName evidence="1">Uncharacterized protein</fullName>
    </submittedName>
</protein>